<evidence type="ECO:0000313" key="2">
    <source>
        <dbReference type="Proteomes" id="UP000183832"/>
    </source>
</evidence>
<organism evidence="1 2">
    <name type="scientific">Clunio marinus</name>
    <dbReference type="NCBI Taxonomy" id="568069"/>
    <lineage>
        <taxon>Eukaryota</taxon>
        <taxon>Metazoa</taxon>
        <taxon>Ecdysozoa</taxon>
        <taxon>Arthropoda</taxon>
        <taxon>Hexapoda</taxon>
        <taxon>Insecta</taxon>
        <taxon>Pterygota</taxon>
        <taxon>Neoptera</taxon>
        <taxon>Endopterygota</taxon>
        <taxon>Diptera</taxon>
        <taxon>Nematocera</taxon>
        <taxon>Chironomoidea</taxon>
        <taxon>Chironomidae</taxon>
        <taxon>Clunio</taxon>
    </lineage>
</organism>
<dbReference type="Proteomes" id="UP000183832">
    <property type="component" value="Unassembled WGS sequence"/>
</dbReference>
<evidence type="ECO:0000313" key="1">
    <source>
        <dbReference type="EMBL" id="CRL06087.1"/>
    </source>
</evidence>
<protein>
    <submittedName>
        <fullName evidence="1">CLUMA_CG019340, isoform A</fullName>
    </submittedName>
</protein>
<name>A0A1J1J109_9DIPT</name>
<sequence length="96" mass="11642">MIFLGIYSQTDLQPKDRTDFKRQQVENSKRKWKILNSVNGIKLKRLRLSNVNKRNFYEFKYKENQTEMHNPSTLKNDKETLSTFTSLRCVVRWRIT</sequence>
<reference evidence="1 2" key="1">
    <citation type="submission" date="2015-04" db="EMBL/GenBank/DDBJ databases">
        <authorList>
            <person name="Syromyatnikov M.Y."/>
            <person name="Popov V.N."/>
        </authorList>
    </citation>
    <scope>NUCLEOTIDE SEQUENCE [LARGE SCALE GENOMIC DNA]</scope>
</reference>
<dbReference type="AlphaFoldDB" id="A0A1J1J109"/>
<proteinExistence type="predicted"/>
<dbReference type="EMBL" id="CVRI01000066">
    <property type="protein sequence ID" value="CRL06087.1"/>
    <property type="molecule type" value="Genomic_DNA"/>
</dbReference>
<keyword evidence="2" id="KW-1185">Reference proteome</keyword>
<accession>A0A1J1J109</accession>
<gene>
    <name evidence="1" type="ORF">CLUMA_CG019340</name>
</gene>